<dbReference type="EMBL" id="FOIR01000002">
    <property type="protein sequence ID" value="SEW28623.1"/>
    <property type="molecule type" value="Genomic_DNA"/>
</dbReference>
<dbReference type="Proteomes" id="UP000199437">
    <property type="component" value="Unassembled WGS sequence"/>
</dbReference>
<evidence type="ECO:0008006" key="3">
    <source>
        <dbReference type="Google" id="ProtNLM"/>
    </source>
</evidence>
<dbReference type="AlphaFoldDB" id="A0A1I0QN11"/>
<protein>
    <recommendedName>
        <fullName evidence="3">Outer membrane protein beta-barrel domain-containing protein</fullName>
    </recommendedName>
</protein>
<reference evidence="2" key="1">
    <citation type="submission" date="2016-10" db="EMBL/GenBank/DDBJ databases">
        <authorList>
            <person name="Varghese N."/>
            <person name="Submissions S."/>
        </authorList>
    </citation>
    <scope>NUCLEOTIDE SEQUENCE [LARGE SCALE GENOMIC DNA]</scope>
    <source>
        <strain evidence="2">CGMCC 1.12402</strain>
    </source>
</reference>
<keyword evidence="2" id="KW-1185">Reference proteome</keyword>
<name>A0A1I0QN11_9BACT</name>
<gene>
    <name evidence="1" type="ORF">SAMN05216290_2488</name>
</gene>
<evidence type="ECO:0000313" key="1">
    <source>
        <dbReference type="EMBL" id="SEW28623.1"/>
    </source>
</evidence>
<accession>A0A1I0QN11</accession>
<evidence type="ECO:0000313" key="2">
    <source>
        <dbReference type="Proteomes" id="UP000199437"/>
    </source>
</evidence>
<organism evidence="1 2">
    <name type="scientific">Roseivirga pacifica</name>
    <dbReference type="NCBI Taxonomy" id="1267423"/>
    <lineage>
        <taxon>Bacteria</taxon>
        <taxon>Pseudomonadati</taxon>
        <taxon>Bacteroidota</taxon>
        <taxon>Cytophagia</taxon>
        <taxon>Cytophagales</taxon>
        <taxon>Roseivirgaceae</taxon>
        <taxon>Roseivirga</taxon>
    </lineage>
</organism>
<proteinExistence type="predicted"/>
<sequence length="415" mass="47663">MRCLGFLFLFYAFSMPTIVGQSLYKDGFLLRSPFDTIHGQVKYLSYNKASQSCIFITPSGKEEHYLPNELFGYGIGTELLFIAKNITEEKVRFMEVVYQGTVILYAFRDINQRDYFYLEHPKSGAFELLQQKTLRRQGKTITLKPFKEVIASMLPKSELVIDEIEQLSLKHNALSNFLQSYDERYAQFQGRTFQGFKKRWPPKIAPIAGAGISVLTINGYDQRATNHYFEAGIKFQKEVSRGTGRLFIDLDFLLRYEDIKSGIFHKEEFTTAETVLNNGLNINTLAANFNISGPVLYESEVMLERYNLVAPINLKYFFPAKNRVFSLNLGLTNQYVLSKNGSYYGRVSQNNTIRIEEFTTENSYRFRTGINIGIGLYLLGKNTWFMDVQHSPAWLDQGNLNFAYTGLRLGAFIGN</sequence>